<feature type="domain" description="F-box/LRR-repeat protein 15-like leucin rich repeat" evidence="1">
    <location>
        <begin position="268"/>
        <end position="396"/>
    </location>
</feature>
<dbReference type="PANTHER" id="PTHR13318:SF190">
    <property type="entry name" value="PARTNER OF PAIRED, ISOFORM B"/>
    <property type="match status" value="1"/>
</dbReference>
<name>A0A9N9DZP3_9GLOM</name>
<gene>
    <name evidence="2" type="ORF">AMORRO_LOCUS10330</name>
</gene>
<proteinExistence type="predicted"/>
<keyword evidence="3" id="KW-1185">Reference proteome</keyword>
<evidence type="ECO:0000313" key="2">
    <source>
        <dbReference type="EMBL" id="CAG8659212.1"/>
    </source>
</evidence>
<evidence type="ECO:0000313" key="3">
    <source>
        <dbReference type="Proteomes" id="UP000789342"/>
    </source>
</evidence>
<protein>
    <submittedName>
        <fullName evidence="2">13242_t:CDS:1</fullName>
    </submittedName>
</protein>
<dbReference type="SMART" id="SM00367">
    <property type="entry name" value="LRR_CC"/>
    <property type="match status" value="8"/>
</dbReference>
<evidence type="ECO:0000259" key="1">
    <source>
        <dbReference type="Pfam" id="PF25372"/>
    </source>
</evidence>
<dbReference type="GO" id="GO:0031146">
    <property type="term" value="P:SCF-dependent proteasomal ubiquitin-dependent protein catabolic process"/>
    <property type="evidence" value="ECO:0007669"/>
    <property type="project" value="TreeGrafter"/>
</dbReference>
<dbReference type="GO" id="GO:0019005">
    <property type="term" value="C:SCF ubiquitin ligase complex"/>
    <property type="evidence" value="ECO:0007669"/>
    <property type="project" value="TreeGrafter"/>
</dbReference>
<organism evidence="2 3">
    <name type="scientific">Acaulospora morrowiae</name>
    <dbReference type="NCBI Taxonomy" id="94023"/>
    <lineage>
        <taxon>Eukaryota</taxon>
        <taxon>Fungi</taxon>
        <taxon>Fungi incertae sedis</taxon>
        <taxon>Mucoromycota</taxon>
        <taxon>Glomeromycotina</taxon>
        <taxon>Glomeromycetes</taxon>
        <taxon>Diversisporales</taxon>
        <taxon>Acaulosporaceae</taxon>
        <taxon>Acaulospora</taxon>
    </lineage>
</organism>
<dbReference type="InterPro" id="IPR057207">
    <property type="entry name" value="FBXL15_LRR"/>
</dbReference>
<dbReference type="Gene3D" id="1.20.1280.50">
    <property type="match status" value="1"/>
</dbReference>
<dbReference type="SUPFAM" id="SSF52047">
    <property type="entry name" value="RNI-like"/>
    <property type="match status" value="1"/>
</dbReference>
<dbReference type="SUPFAM" id="SSF81383">
    <property type="entry name" value="F-box domain"/>
    <property type="match status" value="1"/>
</dbReference>
<feature type="domain" description="F-box/LRR-repeat protein 15-like leucin rich repeat" evidence="1">
    <location>
        <begin position="97"/>
        <end position="262"/>
    </location>
</feature>
<dbReference type="InterPro" id="IPR032675">
    <property type="entry name" value="LRR_dom_sf"/>
</dbReference>
<dbReference type="InterPro" id="IPR006553">
    <property type="entry name" value="Leu-rich_rpt_Cys-con_subtyp"/>
</dbReference>
<accession>A0A9N9DZP3</accession>
<dbReference type="Proteomes" id="UP000789342">
    <property type="component" value="Unassembled WGS sequence"/>
</dbReference>
<sequence length="537" mass="60552">VHAVMDSAIDLIDDFKIQRGKQKMIQYNNQIDSNMNLIIDRNEICHFAKLSLEIKIKIFKYLEISEIVCREWKMLAFDGSLWSNLDATSFYQSISSHQLLKLSKSAGGFLQVANFRGCIQLDFQHIRELARSCPNIHTLNLSGCRSLSNGSVNYLLSQLHNLRVLDVSGSAFKVNLTCQTLAKECKRLKKVNLNWCKDINSNDVEVLVNGCQELASLKINGLGEISESLMLKIAKLPELKILSMESCSTLSDDHVSALFKDNSIVPPLTHLNLSNNQLITDGSLKDIADYCKTLTHLQLNGCTNFTDNGFLYLASKCLRLEALDVEDCPCINDEVLQSFAAHLSNLKTICLSYCELISDDGVTALIRECINISHMDLDHCMLLTEALLENITRILTDDKSLEYQRLGDFNSRTKRPKHIEIDLSDCRNISGSAIKETIRKVADNGVNLELKGYYSWHASNNSESDDDEIRGTRNRSWIRNNRFVRRLTQDMPEGSLRRQLGAALRARVRGAIRSTRRTRDRANITTAGRGIGQCTIL</sequence>
<dbReference type="OrthoDB" id="550575at2759"/>
<reference evidence="2" key="1">
    <citation type="submission" date="2021-06" db="EMBL/GenBank/DDBJ databases">
        <authorList>
            <person name="Kallberg Y."/>
            <person name="Tangrot J."/>
            <person name="Rosling A."/>
        </authorList>
    </citation>
    <scope>NUCLEOTIDE SEQUENCE</scope>
    <source>
        <strain evidence="2">CL551</strain>
    </source>
</reference>
<dbReference type="EMBL" id="CAJVPV010011246">
    <property type="protein sequence ID" value="CAG8659212.1"/>
    <property type="molecule type" value="Genomic_DNA"/>
</dbReference>
<dbReference type="AlphaFoldDB" id="A0A9N9DZP3"/>
<dbReference type="Pfam" id="PF25372">
    <property type="entry name" value="DUF7885"/>
    <property type="match status" value="2"/>
</dbReference>
<feature type="non-terminal residue" evidence="2">
    <location>
        <position position="1"/>
    </location>
</feature>
<comment type="caution">
    <text evidence="2">The sequence shown here is derived from an EMBL/GenBank/DDBJ whole genome shotgun (WGS) entry which is preliminary data.</text>
</comment>
<dbReference type="Gene3D" id="3.80.10.10">
    <property type="entry name" value="Ribonuclease Inhibitor"/>
    <property type="match status" value="3"/>
</dbReference>
<dbReference type="PANTHER" id="PTHR13318">
    <property type="entry name" value="PARTNER OF PAIRED, ISOFORM B-RELATED"/>
    <property type="match status" value="1"/>
</dbReference>
<dbReference type="InterPro" id="IPR036047">
    <property type="entry name" value="F-box-like_dom_sf"/>
</dbReference>